<reference evidence="2 3" key="1">
    <citation type="submission" date="2019-12" db="EMBL/GenBank/DDBJ databases">
        <authorList>
            <person name="Yang R."/>
        </authorList>
    </citation>
    <scope>NUCLEOTIDE SEQUENCE [LARGE SCALE GENOMIC DNA]</scope>
    <source>
        <strain evidence="2 3">DONG20-135</strain>
    </source>
</reference>
<dbReference type="PANTHER" id="PTHR34385:SF1">
    <property type="entry name" value="PEPTIDOGLYCAN L-ALANYL-D-GLUTAMATE ENDOPEPTIDASE CWLK"/>
    <property type="match status" value="1"/>
</dbReference>
<keyword evidence="2" id="KW-0378">Hydrolase</keyword>
<dbReference type="CDD" id="cd14852">
    <property type="entry name" value="LD-carboxypeptidase"/>
    <property type="match status" value="1"/>
</dbReference>
<dbReference type="GO" id="GO:0006508">
    <property type="term" value="P:proteolysis"/>
    <property type="evidence" value="ECO:0007669"/>
    <property type="project" value="InterPro"/>
</dbReference>
<dbReference type="Gene3D" id="3.30.1380.10">
    <property type="match status" value="1"/>
</dbReference>
<dbReference type="SUPFAM" id="SSF55166">
    <property type="entry name" value="Hedgehog/DD-peptidase"/>
    <property type="match status" value="1"/>
</dbReference>
<name>A0A6N8U7H8_9FIRM</name>
<gene>
    <name evidence="2" type="ORF">GSF08_07695</name>
</gene>
<dbReference type="GO" id="GO:0004180">
    <property type="term" value="F:carboxypeptidase activity"/>
    <property type="evidence" value="ECO:0007669"/>
    <property type="project" value="UniProtKB-KW"/>
</dbReference>
<evidence type="ECO:0000313" key="2">
    <source>
        <dbReference type="EMBL" id="MXQ73821.1"/>
    </source>
</evidence>
<dbReference type="InterPro" id="IPR009045">
    <property type="entry name" value="Zn_M74/Hedgehog-like"/>
</dbReference>
<evidence type="ECO:0000313" key="3">
    <source>
        <dbReference type="Proteomes" id="UP000434036"/>
    </source>
</evidence>
<dbReference type="Proteomes" id="UP000434036">
    <property type="component" value="Unassembled WGS sequence"/>
</dbReference>
<comment type="caution">
    <text evidence="2">The sequence shown here is derived from an EMBL/GenBank/DDBJ whole genome shotgun (WGS) entry which is preliminary data.</text>
</comment>
<feature type="domain" description="D-alanyl-D-alanine carboxypeptidase-like core" evidence="1">
    <location>
        <begin position="182"/>
        <end position="317"/>
    </location>
</feature>
<dbReference type="RefSeq" id="WP_160625228.1">
    <property type="nucleotide sequence ID" value="NZ_WUUQ01000002.1"/>
</dbReference>
<evidence type="ECO:0000259" key="1">
    <source>
        <dbReference type="Pfam" id="PF02557"/>
    </source>
</evidence>
<protein>
    <submittedName>
        <fullName evidence="2">D-alanyl-D-alanine carboxypeptidase</fullName>
    </submittedName>
</protein>
<sequence>MKLKRILFIGSLLILFGVCFVTMNQHYDPLARYPYESKLSKSDRELIVQKLSTDDIGYLTSQQIQPEQFLPYIQLSGFELRNTLWYDVAKHTQDAANQDIVTFVNKYRENMSYTTLPELLSNYTYAVLEDFYDNGDGFMGSEKLISDPSQLSTMRSKNGTWFRYEPKDLALLSDVPHTGTSMKLRQEAIEPLKELCEGAASINGKTCGNMIVTSAYVSYEEQQPLYEAALLHYGQDAFMKYEDYPGYSEHQLGYTVTFTVAEADGKAPDSETLGKEEQAKWLAENAYKYGFIVRYPKDKETRTGKLYQPYTIRYVGKGNAKKMNKENILFEDMKFEDEKTTGND</sequence>
<dbReference type="InterPro" id="IPR003709">
    <property type="entry name" value="VanY-like_core_dom"/>
</dbReference>
<dbReference type="AlphaFoldDB" id="A0A6N8U7H8"/>
<reference evidence="2 3" key="2">
    <citation type="submission" date="2020-01" db="EMBL/GenBank/DDBJ databases">
        <title>Clostridiaceae sp. nov. isolated from the gut of human by culturomics.</title>
        <authorList>
            <person name="Chang Y."/>
        </authorList>
    </citation>
    <scope>NUCLEOTIDE SEQUENCE [LARGE SCALE GENOMIC DNA]</scope>
    <source>
        <strain evidence="2 3">DONG20-135</strain>
    </source>
</reference>
<keyword evidence="3" id="KW-1185">Reference proteome</keyword>
<dbReference type="Pfam" id="PF02557">
    <property type="entry name" value="VanY"/>
    <property type="match status" value="1"/>
</dbReference>
<dbReference type="PANTHER" id="PTHR34385">
    <property type="entry name" value="D-ALANYL-D-ALANINE CARBOXYPEPTIDASE"/>
    <property type="match status" value="1"/>
</dbReference>
<dbReference type="EMBL" id="WUUQ01000002">
    <property type="protein sequence ID" value="MXQ73821.1"/>
    <property type="molecule type" value="Genomic_DNA"/>
</dbReference>
<organism evidence="2 3">
    <name type="scientific">Copranaerobaculum intestinale</name>
    <dbReference type="NCBI Taxonomy" id="2692629"/>
    <lineage>
        <taxon>Bacteria</taxon>
        <taxon>Bacillati</taxon>
        <taxon>Bacillota</taxon>
        <taxon>Erysipelotrichia</taxon>
        <taxon>Erysipelotrichales</taxon>
        <taxon>Erysipelotrichaceae</taxon>
        <taxon>Copranaerobaculum</taxon>
    </lineage>
</organism>
<keyword evidence="2" id="KW-0121">Carboxypeptidase</keyword>
<proteinExistence type="predicted"/>
<dbReference type="InterPro" id="IPR052179">
    <property type="entry name" value="DD-CPase-like"/>
</dbReference>
<accession>A0A6N8U7H8</accession>
<dbReference type="InterPro" id="IPR058193">
    <property type="entry name" value="VanY/YodJ_core_dom"/>
</dbReference>
<keyword evidence="2" id="KW-0645">Protease</keyword>